<evidence type="ECO:0000313" key="2">
    <source>
        <dbReference type="EMBL" id="KAG2423695.1"/>
    </source>
</evidence>
<dbReference type="InterPro" id="IPR002052">
    <property type="entry name" value="DNA_methylase_N6_adenine_CS"/>
</dbReference>
<accession>A0A835SNK2</accession>
<reference evidence="2" key="1">
    <citation type="journal article" date="2020" name="bioRxiv">
        <title>Comparative genomics of Chlamydomonas.</title>
        <authorList>
            <person name="Craig R.J."/>
            <person name="Hasan A.R."/>
            <person name="Ness R.W."/>
            <person name="Keightley P.D."/>
        </authorList>
    </citation>
    <scope>NUCLEOTIDE SEQUENCE</scope>
    <source>
        <strain evidence="2">SAG 7.73</strain>
    </source>
</reference>
<feature type="compositionally biased region" description="Basic and acidic residues" evidence="1">
    <location>
        <begin position="62"/>
        <end position="72"/>
    </location>
</feature>
<dbReference type="GO" id="GO:0003676">
    <property type="term" value="F:nucleic acid binding"/>
    <property type="evidence" value="ECO:0007669"/>
    <property type="project" value="InterPro"/>
</dbReference>
<dbReference type="Proteomes" id="UP000650467">
    <property type="component" value="Unassembled WGS sequence"/>
</dbReference>
<sequence length="409" mass="43734">MAGDFDDPVVDFSALFSSGKKLVKSKPGVKQLSKNSSKQERKHAPPATRSPQGVVAAAPKKLGKDPLKAKPHEGKRKAQPASAGEPASARPGKKPRTQATSGIHSGTPPAGKAAAAPAKKQRKEPAAAPPIAVAAGTRPPGMGSGKKEQKQGKRVSSDEWPFEVDYNDHFETSAAAVDDIQPVLLALCKRLKKTPAQLAVYDPFFCQGGIRRHYTARGFTNFIHRKRDFYADVESGQLPEYDIMVTNPPYSADHKERILDFCLRSGKPWALLLPNYVATKAYYSELVDEAGTPPQQRPFYLTPVTRYAYEHPEGTGHAESPFYSIWYVGLGAHTEAVYGACRTKLDSPGPAAAASGARAGGAGGGGGGGSWAVTLARSVDALREAKAVPTAKRLNPKQRARLKKKMAGS</sequence>
<organism evidence="2 3">
    <name type="scientific">Chlamydomonas incerta</name>
    <dbReference type="NCBI Taxonomy" id="51695"/>
    <lineage>
        <taxon>Eukaryota</taxon>
        <taxon>Viridiplantae</taxon>
        <taxon>Chlorophyta</taxon>
        <taxon>core chlorophytes</taxon>
        <taxon>Chlorophyceae</taxon>
        <taxon>CS clade</taxon>
        <taxon>Chlamydomonadales</taxon>
        <taxon>Chlamydomonadaceae</taxon>
        <taxon>Chlamydomonas</taxon>
    </lineage>
</organism>
<comment type="caution">
    <text evidence="2">The sequence shown here is derived from an EMBL/GenBank/DDBJ whole genome shotgun (WGS) entry which is preliminary data.</text>
</comment>
<evidence type="ECO:0000313" key="3">
    <source>
        <dbReference type="Proteomes" id="UP000650467"/>
    </source>
</evidence>
<proteinExistence type="predicted"/>
<dbReference type="GO" id="GO:0032259">
    <property type="term" value="P:methylation"/>
    <property type="evidence" value="ECO:0007669"/>
    <property type="project" value="InterPro"/>
</dbReference>
<dbReference type="PANTHER" id="PTHR39444:SF3">
    <property type="entry name" value="SITE-SPECIFIC DNA-METHYLTRANSFERASE (ADENINE-SPECIFIC)"/>
    <property type="match status" value="1"/>
</dbReference>
<dbReference type="EMBL" id="JAEHOC010000075">
    <property type="protein sequence ID" value="KAG2423695.1"/>
    <property type="molecule type" value="Genomic_DNA"/>
</dbReference>
<feature type="region of interest" description="Disordered" evidence="1">
    <location>
        <begin position="349"/>
        <end position="368"/>
    </location>
</feature>
<dbReference type="PANTHER" id="PTHR39444">
    <property type="entry name" value="SITE-SPECIFIC DNA-METHYLTRANSFERASE (ADENINE-SPECIFIC)"/>
    <property type="match status" value="1"/>
</dbReference>
<feature type="compositionally biased region" description="Gly residues" evidence="1">
    <location>
        <begin position="358"/>
        <end position="368"/>
    </location>
</feature>
<keyword evidence="3" id="KW-1185">Reference proteome</keyword>
<gene>
    <name evidence="2" type="ORF">HXX76_015085</name>
</gene>
<feature type="compositionally biased region" description="Basic residues" evidence="1">
    <location>
        <begin position="394"/>
        <end position="409"/>
    </location>
</feature>
<dbReference type="GO" id="GO:0008168">
    <property type="term" value="F:methyltransferase activity"/>
    <property type="evidence" value="ECO:0007669"/>
    <property type="project" value="InterPro"/>
</dbReference>
<evidence type="ECO:0000256" key="1">
    <source>
        <dbReference type="SAM" id="MobiDB-lite"/>
    </source>
</evidence>
<feature type="region of interest" description="Disordered" evidence="1">
    <location>
        <begin position="388"/>
        <end position="409"/>
    </location>
</feature>
<protein>
    <submittedName>
        <fullName evidence="2">Uncharacterized protein</fullName>
    </submittedName>
</protein>
<dbReference type="OrthoDB" id="203687at2759"/>
<dbReference type="PROSITE" id="PS00092">
    <property type="entry name" value="N6_MTASE"/>
    <property type="match status" value="1"/>
</dbReference>
<dbReference type="AlphaFoldDB" id="A0A835SNK2"/>
<name>A0A835SNK2_CHLIN</name>
<feature type="compositionally biased region" description="Low complexity" evidence="1">
    <location>
        <begin position="108"/>
        <end position="118"/>
    </location>
</feature>
<feature type="region of interest" description="Disordered" evidence="1">
    <location>
        <begin position="18"/>
        <end position="159"/>
    </location>
</feature>
<feature type="compositionally biased region" description="Basic and acidic residues" evidence="1">
    <location>
        <begin position="145"/>
        <end position="157"/>
    </location>
</feature>